<dbReference type="Pfam" id="PF00578">
    <property type="entry name" value="AhpC-TSA"/>
    <property type="match status" value="1"/>
</dbReference>
<comment type="subcellular location">
    <subcellularLocation>
        <location evidence="1">Cell envelope</location>
    </subcellularLocation>
</comment>
<dbReference type="PROSITE" id="PS00194">
    <property type="entry name" value="THIOREDOXIN_1"/>
    <property type="match status" value="1"/>
</dbReference>
<evidence type="ECO:0000256" key="2">
    <source>
        <dbReference type="ARBA" id="ARBA00022748"/>
    </source>
</evidence>
<dbReference type="SUPFAM" id="SSF52833">
    <property type="entry name" value="Thioredoxin-like"/>
    <property type="match status" value="1"/>
</dbReference>
<keyword evidence="4" id="KW-0676">Redox-active center</keyword>
<gene>
    <name evidence="7" type="ORF">WJU16_22990</name>
</gene>
<evidence type="ECO:0000256" key="4">
    <source>
        <dbReference type="ARBA" id="ARBA00023284"/>
    </source>
</evidence>
<keyword evidence="5" id="KW-0732">Signal</keyword>
<keyword evidence="2" id="KW-0201">Cytochrome c-type biogenesis</keyword>
<keyword evidence="8" id="KW-1185">Reference proteome</keyword>
<dbReference type="InterPro" id="IPR025380">
    <property type="entry name" value="DUF4369"/>
</dbReference>
<evidence type="ECO:0000259" key="6">
    <source>
        <dbReference type="PROSITE" id="PS51352"/>
    </source>
</evidence>
<protein>
    <submittedName>
        <fullName evidence="7">TlpA disulfide reductase family protein</fullName>
    </submittedName>
</protein>
<organism evidence="7 8">
    <name type="scientific">Chitinophaga pollutisoli</name>
    <dbReference type="NCBI Taxonomy" id="3133966"/>
    <lineage>
        <taxon>Bacteria</taxon>
        <taxon>Pseudomonadati</taxon>
        <taxon>Bacteroidota</taxon>
        <taxon>Chitinophagia</taxon>
        <taxon>Chitinophagales</taxon>
        <taxon>Chitinophagaceae</taxon>
        <taxon>Chitinophaga</taxon>
    </lineage>
</organism>
<proteinExistence type="predicted"/>
<dbReference type="PROSITE" id="PS51352">
    <property type="entry name" value="THIOREDOXIN_2"/>
    <property type="match status" value="1"/>
</dbReference>
<sequence>MKKISILIGCLAAGMPLFAQQGFKLKGRVAGIEGKKVYLRWQEGKSNKSDSVVSKDGSFSFSGKLKGATLQFLSVEGARGGYSFIGENKPMTFTADSNLANAALKGSASQAQWLEWGSTWSGITKKAGGLYQRIDSATKAKDSVGLAQARQGFADLDNELDSAVTQFVRRYPASPVSPLIIIHRFIDYPNPPKVERLFAMLAPAAKNSVYGQQITEHQRIASKTGIGAKPDFALADTSGNIVKLSSFKGKYVLVDFWASWCGPCRKENPNVVAAYQKYQDKGFTVLGVTLDTKKDAWLAAIAKDGLTWTHVGDLEGWKSPIVEEYGIRAVPTNFLLDPSGKVIAKDLREQALQDKLEAIFK</sequence>
<name>A0ABZ2YM40_9BACT</name>
<reference evidence="8" key="1">
    <citation type="submission" date="2024-03" db="EMBL/GenBank/DDBJ databases">
        <title>Chitinophaga horti sp. nov., isolated from garden soil.</title>
        <authorList>
            <person name="Lee D.S."/>
            <person name="Han D.M."/>
            <person name="Baek J.H."/>
            <person name="Choi D.G."/>
            <person name="Jeon J.H."/>
            <person name="Jeon C.O."/>
        </authorList>
    </citation>
    <scope>NUCLEOTIDE SEQUENCE [LARGE SCALE GENOMIC DNA]</scope>
    <source>
        <strain evidence="8">GPA1</strain>
    </source>
</reference>
<evidence type="ECO:0000313" key="7">
    <source>
        <dbReference type="EMBL" id="WZN40832.1"/>
    </source>
</evidence>
<feature type="domain" description="Thioredoxin" evidence="6">
    <location>
        <begin position="223"/>
        <end position="361"/>
    </location>
</feature>
<accession>A0ABZ2YM40</accession>
<evidence type="ECO:0000256" key="3">
    <source>
        <dbReference type="ARBA" id="ARBA00023157"/>
    </source>
</evidence>
<dbReference type="InterPro" id="IPR000866">
    <property type="entry name" value="AhpC/TSA"/>
</dbReference>
<dbReference type="Pfam" id="PF14289">
    <property type="entry name" value="DUF4369"/>
    <property type="match status" value="1"/>
</dbReference>
<dbReference type="RefSeq" id="WP_341835697.1">
    <property type="nucleotide sequence ID" value="NZ_CP149822.1"/>
</dbReference>
<dbReference type="CDD" id="cd02966">
    <property type="entry name" value="TlpA_like_family"/>
    <property type="match status" value="1"/>
</dbReference>
<evidence type="ECO:0000256" key="5">
    <source>
        <dbReference type="SAM" id="SignalP"/>
    </source>
</evidence>
<dbReference type="InterPro" id="IPR036249">
    <property type="entry name" value="Thioredoxin-like_sf"/>
</dbReference>
<dbReference type="Gene3D" id="3.40.30.10">
    <property type="entry name" value="Glutaredoxin"/>
    <property type="match status" value="1"/>
</dbReference>
<dbReference type="InterPro" id="IPR050553">
    <property type="entry name" value="Thioredoxin_ResA/DsbE_sf"/>
</dbReference>
<feature type="chain" id="PRO_5047511427" evidence="5">
    <location>
        <begin position="20"/>
        <end position="361"/>
    </location>
</feature>
<evidence type="ECO:0000256" key="1">
    <source>
        <dbReference type="ARBA" id="ARBA00004196"/>
    </source>
</evidence>
<feature type="signal peptide" evidence="5">
    <location>
        <begin position="1"/>
        <end position="19"/>
    </location>
</feature>
<keyword evidence="3" id="KW-1015">Disulfide bond</keyword>
<dbReference type="PANTHER" id="PTHR42852:SF6">
    <property type="entry name" value="THIOL:DISULFIDE INTERCHANGE PROTEIN DSBE"/>
    <property type="match status" value="1"/>
</dbReference>
<dbReference type="InterPro" id="IPR017937">
    <property type="entry name" value="Thioredoxin_CS"/>
</dbReference>
<dbReference type="Proteomes" id="UP001485459">
    <property type="component" value="Chromosome"/>
</dbReference>
<dbReference type="PANTHER" id="PTHR42852">
    <property type="entry name" value="THIOL:DISULFIDE INTERCHANGE PROTEIN DSBE"/>
    <property type="match status" value="1"/>
</dbReference>
<dbReference type="InterPro" id="IPR013766">
    <property type="entry name" value="Thioredoxin_domain"/>
</dbReference>
<evidence type="ECO:0000313" key="8">
    <source>
        <dbReference type="Proteomes" id="UP001485459"/>
    </source>
</evidence>
<dbReference type="EMBL" id="CP149822">
    <property type="protein sequence ID" value="WZN40832.1"/>
    <property type="molecule type" value="Genomic_DNA"/>
</dbReference>